<evidence type="ECO:0000313" key="3">
    <source>
        <dbReference type="Proteomes" id="UP000028702"/>
    </source>
</evidence>
<keyword evidence="3" id="KW-1185">Reference proteome</keyword>
<dbReference type="Gene3D" id="3.40.50.300">
    <property type="entry name" value="P-loop containing nucleotide triphosphate hydrolases"/>
    <property type="match status" value="1"/>
</dbReference>
<protein>
    <submittedName>
        <fullName evidence="2">Conserved protein</fullName>
    </submittedName>
</protein>
<dbReference type="Proteomes" id="UP000028702">
    <property type="component" value="Unassembled WGS sequence"/>
</dbReference>
<evidence type="ECO:0000256" key="1">
    <source>
        <dbReference type="SAM" id="MobiDB-lite"/>
    </source>
</evidence>
<dbReference type="eggNOG" id="COG4544">
    <property type="taxonomic scope" value="Bacteria"/>
</dbReference>
<organism evidence="2 3">
    <name type="scientific">Tepidicaulis marinus</name>
    <dbReference type="NCBI Taxonomy" id="1333998"/>
    <lineage>
        <taxon>Bacteria</taxon>
        <taxon>Pseudomonadati</taxon>
        <taxon>Pseudomonadota</taxon>
        <taxon>Alphaproteobacteria</taxon>
        <taxon>Hyphomicrobiales</taxon>
        <taxon>Parvibaculaceae</taxon>
        <taxon>Tepidicaulis</taxon>
    </lineage>
</organism>
<sequence>MSGETRGTSRSALMARLRRSIAEIEQSVPVLEEAPAALPREEGADPARLILRPGLHELTASYEDMSAARGFAFAVLAARQKHAGALRPARKALPPAFLWAMRLEERREFGAPYGPGLLDAGFSPERLLTLYARTSLDVLWALEEGLKAGALAGALGEVGDVGLTESRRLSLLAAEHRMPCWLIRPLERKEASAALTRLRIRPAPSGRHVHDPAAPGAARWQVELEKAKAGPMPFRVTMEWDHETHCFHMVAPLADRALPAAPKTQSPPAGEAAILPLARTG</sequence>
<dbReference type="InterPro" id="IPR027417">
    <property type="entry name" value="P-loop_NTPase"/>
</dbReference>
<feature type="region of interest" description="Disordered" evidence="1">
    <location>
        <begin position="259"/>
        <end position="281"/>
    </location>
</feature>
<dbReference type="SUPFAM" id="SSF52540">
    <property type="entry name" value="P-loop containing nucleoside triphosphate hydrolases"/>
    <property type="match status" value="1"/>
</dbReference>
<reference evidence="2 3" key="1">
    <citation type="submission" date="2014-07" db="EMBL/GenBank/DDBJ databases">
        <title>Tepidicaulis marinum gen. nov., sp. nov., a novel marine bacterium denitrifying nitrate to nitrous oxide strictly under microaerobic conditions.</title>
        <authorList>
            <person name="Takeuchi M."/>
            <person name="Yamagishi T."/>
            <person name="Kamagata Y."/>
            <person name="Oshima K."/>
            <person name="Hattori M."/>
            <person name="Katayama T."/>
            <person name="Hanada S."/>
            <person name="Tamaki H."/>
            <person name="Marumo K."/>
            <person name="Maeda H."/>
            <person name="Nedachi M."/>
            <person name="Iwasaki W."/>
            <person name="Suwa Y."/>
            <person name="Sakata S."/>
        </authorList>
    </citation>
    <scope>NUCLEOTIDE SEQUENCE [LARGE SCALE GENOMIC DNA]</scope>
    <source>
        <strain evidence="2 3">MA2</strain>
    </source>
</reference>
<gene>
    <name evidence="2" type="ORF">M2A_2728</name>
</gene>
<comment type="caution">
    <text evidence="2">The sequence shown here is derived from an EMBL/GenBank/DDBJ whole genome shotgun (WGS) entry which is preliminary data.</text>
</comment>
<name>A0A081BDW1_9HYPH</name>
<dbReference type="AlphaFoldDB" id="A0A081BDW1"/>
<dbReference type="EMBL" id="BBIO01000016">
    <property type="protein sequence ID" value="GAK46229.1"/>
    <property type="molecule type" value="Genomic_DNA"/>
</dbReference>
<accession>A0A081BDW1</accession>
<proteinExistence type="predicted"/>
<dbReference type="STRING" id="1333998.M2A_2728"/>
<dbReference type="RefSeq" id="WP_052379499.1">
    <property type="nucleotide sequence ID" value="NZ_BBIO01000016.1"/>
</dbReference>
<evidence type="ECO:0000313" key="2">
    <source>
        <dbReference type="EMBL" id="GAK46229.1"/>
    </source>
</evidence>